<comment type="caution">
    <text evidence="11">The sequence shown here is derived from an EMBL/GenBank/DDBJ whole genome shotgun (WGS) entry which is preliminary data.</text>
</comment>
<dbReference type="SUPFAM" id="SSF57667">
    <property type="entry name" value="beta-beta-alpha zinc fingers"/>
    <property type="match status" value="2"/>
</dbReference>
<proteinExistence type="inferred from homology"/>
<reference evidence="11" key="2">
    <citation type="journal article" date="2023" name="IMA Fungus">
        <title>Comparative genomic study of the Penicillium genus elucidates a diverse pangenome and 15 lateral gene transfer events.</title>
        <authorList>
            <person name="Petersen C."/>
            <person name="Sorensen T."/>
            <person name="Nielsen M.R."/>
            <person name="Sondergaard T.E."/>
            <person name="Sorensen J.L."/>
            <person name="Fitzpatrick D.A."/>
            <person name="Frisvad J.C."/>
            <person name="Nielsen K.L."/>
        </authorList>
    </citation>
    <scope>NUCLEOTIDE SEQUENCE</scope>
    <source>
        <strain evidence="11">IBT 34128</strain>
    </source>
</reference>
<dbReference type="PANTHER" id="PTHR13100">
    <property type="entry name" value="CELL GROWTH-REGULATING NUCLEOLAR PROTEIN LYAR"/>
    <property type="match status" value="1"/>
</dbReference>
<dbReference type="FunFam" id="3.30.1490.490:FF:000001">
    <property type="entry name" value="cell growth-regulating nucleolar protein-like"/>
    <property type="match status" value="1"/>
</dbReference>
<evidence type="ECO:0000256" key="2">
    <source>
        <dbReference type="ARBA" id="ARBA00022723"/>
    </source>
</evidence>
<dbReference type="PANTHER" id="PTHR13100:SF10">
    <property type="entry name" value="CELL GROWTH-REGULATING NUCLEOLAR PROTEIN"/>
    <property type="match status" value="1"/>
</dbReference>
<accession>A0A9W9F1T4</accession>
<dbReference type="Pfam" id="PF08790">
    <property type="entry name" value="zf-LYAR"/>
    <property type="match status" value="1"/>
</dbReference>
<feature type="region of interest" description="Disordered" evidence="9">
    <location>
        <begin position="199"/>
        <end position="470"/>
    </location>
</feature>
<gene>
    <name evidence="11" type="ORF">NUU61_006899</name>
</gene>
<feature type="compositionally biased region" description="Basic and acidic residues" evidence="9">
    <location>
        <begin position="429"/>
        <end position="445"/>
    </location>
</feature>
<dbReference type="GO" id="GO:0000122">
    <property type="term" value="P:negative regulation of transcription by RNA polymerase II"/>
    <property type="evidence" value="ECO:0007669"/>
    <property type="project" value="TreeGrafter"/>
</dbReference>
<evidence type="ECO:0000259" key="10">
    <source>
        <dbReference type="Pfam" id="PF08790"/>
    </source>
</evidence>
<dbReference type="Gene3D" id="3.30.1490.490">
    <property type="match status" value="1"/>
</dbReference>
<dbReference type="GO" id="GO:0003677">
    <property type="term" value="F:DNA binding"/>
    <property type="evidence" value="ECO:0007669"/>
    <property type="project" value="InterPro"/>
</dbReference>
<reference evidence="11" key="1">
    <citation type="submission" date="2022-11" db="EMBL/GenBank/DDBJ databases">
        <authorList>
            <person name="Petersen C."/>
        </authorList>
    </citation>
    <scope>NUCLEOTIDE SEQUENCE</scope>
    <source>
        <strain evidence="11">IBT 34128</strain>
    </source>
</reference>
<feature type="compositionally biased region" description="Polar residues" evidence="9">
    <location>
        <begin position="72"/>
        <end position="92"/>
    </location>
</feature>
<keyword evidence="5" id="KW-0862">Zinc</keyword>
<dbReference type="AlphaFoldDB" id="A0A9W9F1T4"/>
<evidence type="ECO:0000256" key="4">
    <source>
        <dbReference type="ARBA" id="ARBA00022771"/>
    </source>
</evidence>
<dbReference type="InterPro" id="IPR039999">
    <property type="entry name" value="LYAR"/>
</dbReference>
<comment type="subcellular location">
    <subcellularLocation>
        <location evidence="1">Nucleus</location>
    </subcellularLocation>
</comment>
<feature type="compositionally biased region" description="Pro residues" evidence="9">
    <location>
        <begin position="106"/>
        <end position="118"/>
    </location>
</feature>
<feature type="compositionally biased region" description="Low complexity" evidence="9">
    <location>
        <begin position="357"/>
        <end position="367"/>
    </location>
</feature>
<dbReference type="RefSeq" id="XP_056510226.1">
    <property type="nucleotide sequence ID" value="XM_056657426.1"/>
</dbReference>
<evidence type="ECO:0000256" key="7">
    <source>
        <dbReference type="ARBA" id="ARBA00061084"/>
    </source>
</evidence>
<dbReference type="GO" id="GO:0008270">
    <property type="term" value="F:zinc ion binding"/>
    <property type="evidence" value="ECO:0007669"/>
    <property type="project" value="UniProtKB-KW"/>
</dbReference>
<keyword evidence="2" id="KW-0479">Metal-binding</keyword>
<dbReference type="InterPro" id="IPR036236">
    <property type="entry name" value="Znf_C2H2_sf"/>
</dbReference>
<evidence type="ECO:0000256" key="1">
    <source>
        <dbReference type="ARBA" id="ARBA00004123"/>
    </source>
</evidence>
<feature type="compositionally biased region" description="Basic and acidic residues" evidence="9">
    <location>
        <begin position="329"/>
        <end position="340"/>
    </location>
</feature>
<sequence length="557" mass="61156">MVSFSCEGCGDVLTKKKLDPHRNQCRGASFTCIDCMVHFRGTEYRSHTTCMSEAQKYQGALYKEKPGKTPRKGQNTPNQNAKSNAKAHNQQPRVEDAPDVDNLPANVPPPPAPTPPPAGAVKTPTTAPNKDAKPVNVFDYLVTEETPNASKVSLGAPKEQMTMLPHARSVFEPSGALARLGADTDDEGKNYDVAYEENGFSYGADPIPPSMHPEQVPNVSSEFVTPAPKKKKDRRREEKRASATASEKKRKRGQAEHLSSPQNDVDTPMMDAPSSVTNNVGTPVLNHSGLTGGLNRMLRSPSQDGEGTPEHGGRPYQDASSPIKRTRRNGKEVNSKESHGDPGLGISIKNRAERLVSSMFGGSSVSGSSGGGAEVTSKALVRTRRGSSSSADGGQMEVRKSKKSHRSHNASDGHGESRKSKRKSSNPTDGDRPSRRLKQIDERRGSGHSRSRSPHNDSRQVTVYRHSKPPALTDEALQRELAHHFLSLVSRDSERGCSVHKALKRFHRDLSDEYDADRGRDHGRSRADRERRLEDEKDLWRALRLRRNDRGEIVVST</sequence>
<evidence type="ECO:0000256" key="5">
    <source>
        <dbReference type="ARBA" id="ARBA00022833"/>
    </source>
</evidence>
<feature type="region of interest" description="Disordered" evidence="9">
    <location>
        <begin position="64"/>
        <end position="132"/>
    </location>
</feature>
<dbReference type="GO" id="GO:0006364">
    <property type="term" value="P:rRNA processing"/>
    <property type="evidence" value="ECO:0007669"/>
    <property type="project" value="TreeGrafter"/>
</dbReference>
<feature type="region of interest" description="Disordered" evidence="9">
    <location>
        <begin position="509"/>
        <end position="531"/>
    </location>
</feature>
<dbReference type="PROSITE" id="PS51804">
    <property type="entry name" value="ZF_C2HC_LYAR"/>
    <property type="match status" value="2"/>
</dbReference>
<organism evidence="11 12">
    <name type="scientific">Penicillium alfredii</name>
    <dbReference type="NCBI Taxonomy" id="1506179"/>
    <lineage>
        <taxon>Eukaryota</taxon>
        <taxon>Fungi</taxon>
        <taxon>Dikarya</taxon>
        <taxon>Ascomycota</taxon>
        <taxon>Pezizomycotina</taxon>
        <taxon>Eurotiomycetes</taxon>
        <taxon>Eurotiomycetidae</taxon>
        <taxon>Eurotiales</taxon>
        <taxon>Aspergillaceae</taxon>
        <taxon>Penicillium</taxon>
    </lineage>
</organism>
<evidence type="ECO:0000313" key="11">
    <source>
        <dbReference type="EMBL" id="KAJ5092029.1"/>
    </source>
</evidence>
<keyword evidence="4 8" id="KW-0863">Zinc-finger</keyword>
<evidence type="ECO:0000313" key="12">
    <source>
        <dbReference type="Proteomes" id="UP001141434"/>
    </source>
</evidence>
<evidence type="ECO:0000256" key="8">
    <source>
        <dbReference type="PROSITE-ProRule" id="PRU01145"/>
    </source>
</evidence>
<keyword evidence="12" id="KW-1185">Reference proteome</keyword>
<keyword evidence="6" id="KW-0539">Nucleus</keyword>
<feature type="compositionally biased region" description="Low complexity" evidence="9">
    <location>
        <begin position="119"/>
        <end position="128"/>
    </location>
</feature>
<keyword evidence="3" id="KW-0677">Repeat</keyword>
<evidence type="ECO:0000256" key="3">
    <source>
        <dbReference type="ARBA" id="ARBA00022737"/>
    </source>
</evidence>
<evidence type="ECO:0000256" key="9">
    <source>
        <dbReference type="SAM" id="MobiDB-lite"/>
    </source>
</evidence>
<dbReference type="GO" id="GO:0005730">
    <property type="term" value="C:nucleolus"/>
    <property type="evidence" value="ECO:0007669"/>
    <property type="project" value="TreeGrafter"/>
</dbReference>
<evidence type="ECO:0000256" key="6">
    <source>
        <dbReference type="ARBA" id="ARBA00023242"/>
    </source>
</evidence>
<dbReference type="EMBL" id="JAPMSZ010000009">
    <property type="protein sequence ID" value="KAJ5092029.1"/>
    <property type="molecule type" value="Genomic_DNA"/>
</dbReference>
<dbReference type="InterPro" id="IPR014898">
    <property type="entry name" value="Znf_C2H2_LYAR"/>
</dbReference>
<dbReference type="Proteomes" id="UP001141434">
    <property type="component" value="Unassembled WGS sequence"/>
</dbReference>
<feature type="domain" description="Zinc finger C2H2 LYAR-type" evidence="10">
    <location>
        <begin position="30"/>
        <end position="57"/>
    </location>
</feature>
<protein>
    <recommendedName>
        <fullName evidence="10">Zinc finger C2H2 LYAR-type domain-containing protein</fullName>
    </recommendedName>
</protein>
<dbReference type="GeneID" id="81396595"/>
<comment type="similarity">
    <text evidence="7">Belongs to the UPF0743 family.</text>
</comment>
<name>A0A9W9F1T4_9EURO</name>
<dbReference type="OrthoDB" id="21474at2759"/>
<feature type="compositionally biased region" description="Basic and acidic residues" evidence="9">
    <location>
        <begin position="409"/>
        <end position="418"/>
    </location>
</feature>